<keyword evidence="4 5" id="KW-0472">Membrane</keyword>
<evidence type="ECO:0000256" key="5">
    <source>
        <dbReference type="SAM" id="Phobius"/>
    </source>
</evidence>
<dbReference type="GO" id="GO:0032153">
    <property type="term" value="C:cell division site"/>
    <property type="evidence" value="ECO:0007669"/>
    <property type="project" value="TreeGrafter"/>
</dbReference>
<protein>
    <submittedName>
        <fullName evidence="6">Uncharacterized protein</fullName>
    </submittedName>
</protein>
<name>A0A8H3HC84_9AGAM</name>
<proteinExistence type="predicted"/>
<feature type="transmembrane region" description="Helical" evidence="5">
    <location>
        <begin position="157"/>
        <end position="182"/>
    </location>
</feature>
<feature type="transmembrane region" description="Helical" evidence="5">
    <location>
        <begin position="202"/>
        <end position="227"/>
    </location>
</feature>
<evidence type="ECO:0000256" key="4">
    <source>
        <dbReference type="ARBA" id="ARBA00023136"/>
    </source>
</evidence>
<sequence length="258" mass="28735">MTKYLPRITMPVVGFINPFLSFVGFLLLLLVSLSIPIIKTISILDIKGKHRWTFIGPNASVDVKIGVWGYCASELKVSIVWIKLLSQHNYCTPAQLGYKLNDRLLKILKIYQHRGKILRGMIIVIGLHPIACGLAFLAFLFTLILSCRPRRLTSVMALVFSVLAAIAATLVLVIDVSIITIAERKVREATHGNLEVMGGSAPLLILGSVVALWASVVGVSYSTFRVYKRPLKVERKSPQFRRKEQTGDAHELEPFIQV</sequence>
<dbReference type="Proteomes" id="UP000663861">
    <property type="component" value="Unassembled WGS sequence"/>
</dbReference>
<dbReference type="InterPro" id="IPR051380">
    <property type="entry name" value="pH-response_reg_palI/RIM9"/>
</dbReference>
<evidence type="ECO:0000313" key="7">
    <source>
        <dbReference type="Proteomes" id="UP000663861"/>
    </source>
</evidence>
<keyword evidence="2 5" id="KW-0812">Transmembrane</keyword>
<dbReference type="Pfam" id="PF06687">
    <property type="entry name" value="SUR7"/>
    <property type="match status" value="1"/>
</dbReference>
<gene>
    <name evidence="6" type="ORF">RDB_LOCUS117520</name>
</gene>
<evidence type="ECO:0000256" key="1">
    <source>
        <dbReference type="ARBA" id="ARBA00004141"/>
    </source>
</evidence>
<keyword evidence="3 5" id="KW-1133">Transmembrane helix</keyword>
<dbReference type="AlphaFoldDB" id="A0A8H3HC84"/>
<evidence type="ECO:0000256" key="2">
    <source>
        <dbReference type="ARBA" id="ARBA00022692"/>
    </source>
</evidence>
<dbReference type="EMBL" id="CAJMWY010002885">
    <property type="protein sequence ID" value="CAE6496555.1"/>
    <property type="molecule type" value="Genomic_DNA"/>
</dbReference>
<comment type="subcellular location">
    <subcellularLocation>
        <location evidence="1">Membrane</location>
        <topology evidence="1">Multi-pass membrane protein</topology>
    </subcellularLocation>
</comment>
<dbReference type="GO" id="GO:0035838">
    <property type="term" value="C:growing cell tip"/>
    <property type="evidence" value="ECO:0007669"/>
    <property type="project" value="TreeGrafter"/>
</dbReference>
<dbReference type="PANTHER" id="PTHR28013:SF3">
    <property type="entry name" value="PROTEIN DCV1-RELATED"/>
    <property type="match status" value="1"/>
</dbReference>
<dbReference type="GO" id="GO:0005886">
    <property type="term" value="C:plasma membrane"/>
    <property type="evidence" value="ECO:0007669"/>
    <property type="project" value="InterPro"/>
</dbReference>
<dbReference type="InterPro" id="IPR009571">
    <property type="entry name" value="SUR7/Rim9-like_fungi"/>
</dbReference>
<evidence type="ECO:0000256" key="3">
    <source>
        <dbReference type="ARBA" id="ARBA00022989"/>
    </source>
</evidence>
<feature type="transmembrane region" description="Helical" evidence="5">
    <location>
        <begin position="12"/>
        <end position="38"/>
    </location>
</feature>
<organism evidence="6 7">
    <name type="scientific">Rhizoctonia solani</name>
    <dbReference type="NCBI Taxonomy" id="456999"/>
    <lineage>
        <taxon>Eukaryota</taxon>
        <taxon>Fungi</taxon>
        <taxon>Dikarya</taxon>
        <taxon>Basidiomycota</taxon>
        <taxon>Agaricomycotina</taxon>
        <taxon>Agaricomycetes</taxon>
        <taxon>Cantharellales</taxon>
        <taxon>Ceratobasidiaceae</taxon>
        <taxon>Rhizoctonia</taxon>
    </lineage>
</organism>
<reference evidence="6" key="1">
    <citation type="submission" date="2021-01" db="EMBL/GenBank/DDBJ databases">
        <authorList>
            <person name="Kaushik A."/>
        </authorList>
    </citation>
    <scope>NUCLEOTIDE SEQUENCE</scope>
    <source>
        <strain evidence="6">AG4-RS23</strain>
    </source>
</reference>
<dbReference type="PANTHER" id="PTHR28013">
    <property type="entry name" value="PROTEIN DCV1-RELATED"/>
    <property type="match status" value="1"/>
</dbReference>
<accession>A0A8H3HC84</accession>
<feature type="transmembrane region" description="Helical" evidence="5">
    <location>
        <begin position="121"/>
        <end position="145"/>
    </location>
</feature>
<evidence type="ECO:0000313" key="6">
    <source>
        <dbReference type="EMBL" id="CAE6496555.1"/>
    </source>
</evidence>
<comment type="caution">
    <text evidence="6">The sequence shown here is derived from an EMBL/GenBank/DDBJ whole genome shotgun (WGS) entry which is preliminary data.</text>
</comment>